<dbReference type="AlphaFoldDB" id="A0A3Q3KF90"/>
<dbReference type="PANTHER" id="PTHR47535:SF9">
    <property type="entry name" value="CALPONIN-HOMOLOGY (CH) DOMAIN-CONTAINING PROTEIN"/>
    <property type="match status" value="1"/>
</dbReference>
<dbReference type="SUPFAM" id="SSF47576">
    <property type="entry name" value="Calponin-homology domain, CH-domain"/>
    <property type="match status" value="1"/>
</dbReference>
<reference evidence="7" key="2">
    <citation type="submission" date="2025-09" db="UniProtKB">
        <authorList>
            <consortium name="Ensembl"/>
        </authorList>
    </citation>
    <scope>IDENTIFICATION</scope>
</reference>
<dbReference type="GO" id="GO:0005737">
    <property type="term" value="C:cytoplasm"/>
    <property type="evidence" value="ECO:0007669"/>
    <property type="project" value="TreeGrafter"/>
</dbReference>
<dbReference type="GeneTree" id="ENSGT00940000154656"/>
<dbReference type="SMART" id="SM00033">
    <property type="entry name" value="CH"/>
    <property type="match status" value="2"/>
</dbReference>
<organism evidence="7 8">
    <name type="scientific">Mastacembelus armatus</name>
    <name type="common">zig-zag eel</name>
    <dbReference type="NCBI Taxonomy" id="205130"/>
    <lineage>
        <taxon>Eukaryota</taxon>
        <taxon>Metazoa</taxon>
        <taxon>Chordata</taxon>
        <taxon>Craniata</taxon>
        <taxon>Vertebrata</taxon>
        <taxon>Euteleostomi</taxon>
        <taxon>Actinopterygii</taxon>
        <taxon>Neopterygii</taxon>
        <taxon>Teleostei</taxon>
        <taxon>Neoteleostei</taxon>
        <taxon>Acanthomorphata</taxon>
        <taxon>Anabantaria</taxon>
        <taxon>Synbranchiformes</taxon>
        <taxon>Mastacembelidae</taxon>
        <taxon>Mastacembelus</taxon>
    </lineage>
</organism>
<dbReference type="Proteomes" id="UP000261640">
    <property type="component" value="Unplaced"/>
</dbReference>
<dbReference type="InterPro" id="IPR001715">
    <property type="entry name" value="CH_dom"/>
</dbReference>
<evidence type="ECO:0000256" key="4">
    <source>
        <dbReference type="ARBA" id="ARBA00022989"/>
    </source>
</evidence>
<feature type="domain" description="Calponin-homology (CH)" evidence="6">
    <location>
        <begin position="153"/>
        <end position="255"/>
    </location>
</feature>
<dbReference type="GO" id="GO:0051015">
    <property type="term" value="F:actin filament binding"/>
    <property type="evidence" value="ECO:0007669"/>
    <property type="project" value="TreeGrafter"/>
</dbReference>
<dbReference type="InterPro" id="IPR052403">
    <property type="entry name" value="LINC-complex_assoc"/>
</dbReference>
<dbReference type="GO" id="GO:0007097">
    <property type="term" value="P:nuclear migration"/>
    <property type="evidence" value="ECO:0007669"/>
    <property type="project" value="TreeGrafter"/>
</dbReference>
<accession>A0A3Q3KF90</accession>
<evidence type="ECO:0000313" key="7">
    <source>
        <dbReference type="Ensembl" id="ENSMAMP00000000062.2"/>
    </source>
</evidence>
<dbReference type="PROSITE" id="PS50021">
    <property type="entry name" value="CH"/>
    <property type="match status" value="2"/>
</dbReference>
<protein>
    <recommendedName>
        <fullName evidence="6">Calponin-homology (CH) domain-containing protein</fullName>
    </recommendedName>
</protein>
<dbReference type="GO" id="GO:0005640">
    <property type="term" value="C:nuclear outer membrane"/>
    <property type="evidence" value="ECO:0007669"/>
    <property type="project" value="TreeGrafter"/>
</dbReference>
<keyword evidence="4" id="KW-1133">Transmembrane helix</keyword>
<name>A0A3Q3KF90_9TELE</name>
<dbReference type="STRING" id="205130.ENSMAMP00000000062"/>
<keyword evidence="8" id="KW-1185">Reference proteome</keyword>
<keyword evidence="5" id="KW-0472">Membrane</keyword>
<dbReference type="GO" id="GO:0034993">
    <property type="term" value="C:meiotic nuclear membrane microtubule tethering complex"/>
    <property type="evidence" value="ECO:0007669"/>
    <property type="project" value="TreeGrafter"/>
</dbReference>
<feature type="domain" description="Calponin-homology (CH)" evidence="6">
    <location>
        <begin position="10"/>
        <end position="115"/>
    </location>
</feature>
<dbReference type="PANTHER" id="PTHR47535">
    <property type="entry name" value="MUSCLE-SPECIFIC PROTEIN 300 KDA, ISOFORM G"/>
    <property type="match status" value="1"/>
</dbReference>
<keyword evidence="3" id="KW-0677">Repeat</keyword>
<evidence type="ECO:0000259" key="6">
    <source>
        <dbReference type="PROSITE" id="PS50021"/>
    </source>
</evidence>
<evidence type="ECO:0000256" key="5">
    <source>
        <dbReference type="ARBA" id="ARBA00023136"/>
    </source>
</evidence>
<dbReference type="Ensembl" id="ENSMAMT00000000062.2">
    <property type="protein sequence ID" value="ENSMAMP00000000062.2"/>
    <property type="gene ID" value="ENSMAMG00000000049.2"/>
</dbReference>
<keyword evidence="2" id="KW-0812">Transmembrane</keyword>
<evidence type="ECO:0000256" key="1">
    <source>
        <dbReference type="ARBA" id="ARBA00004370"/>
    </source>
</evidence>
<dbReference type="Gene3D" id="1.10.418.10">
    <property type="entry name" value="Calponin-like domain"/>
    <property type="match status" value="2"/>
</dbReference>
<dbReference type="Pfam" id="PF00307">
    <property type="entry name" value="CH"/>
    <property type="match status" value="2"/>
</dbReference>
<dbReference type="InParanoid" id="A0A3Q3KF90"/>
<dbReference type="InterPro" id="IPR036872">
    <property type="entry name" value="CH_dom_sf"/>
</dbReference>
<proteinExistence type="predicted"/>
<reference evidence="7" key="1">
    <citation type="submission" date="2025-08" db="UniProtKB">
        <authorList>
            <consortium name="Ensembl"/>
        </authorList>
    </citation>
    <scope>IDENTIFICATION</scope>
</reference>
<comment type="subcellular location">
    <subcellularLocation>
        <location evidence="1">Membrane</location>
    </subcellularLocation>
</comment>
<evidence type="ECO:0000256" key="2">
    <source>
        <dbReference type="ARBA" id="ARBA00022692"/>
    </source>
</evidence>
<evidence type="ECO:0000313" key="8">
    <source>
        <dbReference type="Proteomes" id="UP000261640"/>
    </source>
</evidence>
<sequence length="386" mass="44181">TLPVNWMVEIIVNPLVIVQIRAHIATRRPPCMIVDLFSDFRDGSKLLDLLEVMSGQHISRERGRGMFQHRSNIEKALSFLKKKSIKLVNINIPDIIDGRPSIILGLIWTIILQYHSSMESLATLDSRSTLSSRSASSSPVPPRGSPLHNRFRVSAKKALLLWVREQAGCSINVKDFKSSWRSGVVFLAILYALRPDLVDLSKARTRTNKQNLEEAFRISESELRIPRLLEPDGEELNRPFSYQPAYSLHSCYFCFTSIFSSPQVFQTFLVSFNEQRRPIMPLLTAMRRTSKVSEEQRALREAWDTLTEKLREYKIELDTSLPAPLDSVARWLLRTEGALAEEEGDPQDHGRAADEAREKQELLKVSIFFFPSREIVQSVHRCESEC</sequence>
<evidence type="ECO:0000256" key="3">
    <source>
        <dbReference type="ARBA" id="ARBA00022737"/>
    </source>
</evidence>